<dbReference type="InterPro" id="IPR008166">
    <property type="entry name" value="Glyco_transf_92"/>
</dbReference>
<dbReference type="GO" id="GO:0016020">
    <property type="term" value="C:membrane"/>
    <property type="evidence" value="ECO:0007669"/>
    <property type="project" value="UniProtKB-SubCell"/>
</dbReference>
<evidence type="ECO:0000256" key="2">
    <source>
        <dbReference type="ARBA" id="ARBA00007647"/>
    </source>
</evidence>
<keyword evidence="10" id="KW-1185">Reference proteome</keyword>
<evidence type="ECO:0000256" key="6">
    <source>
        <dbReference type="ARBA" id="ARBA00022989"/>
    </source>
</evidence>
<proteinExistence type="inferred from homology"/>
<evidence type="ECO:0000313" key="9">
    <source>
        <dbReference type="EMBL" id="CAL4125247.1"/>
    </source>
</evidence>
<evidence type="ECO:0000256" key="8">
    <source>
        <dbReference type="RuleBase" id="RU366017"/>
    </source>
</evidence>
<keyword evidence="4 8" id="KW-0808">Transferase</keyword>
<evidence type="ECO:0000256" key="3">
    <source>
        <dbReference type="ARBA" id="ARBA00022676"/>
    </source>
</evidence>
<evidence type="ECO:0000256" key="4">
    <source>
        <dbReference type="ARBA" id="ARBA00022679"/>
    </source>
</evidence>
<comment type="subcellular location">
    <subcellularLocation>
        <location evidence="1">Membrane</location>
        <topology evidence="1">Single-pass membrane protein</topology>
    </subcellularLocation>
</comment>
<dbReference type="PANTHER" id="PTHR21461">
    <property type="entry name" value="GLYCOSYLTRANSFERASE FAMILY 92 PROTEIN"/>
    <property type="match status" value="1"/>
</dbReference>
<protein>
    <recommendedName>
        <fullName evidence="8">Glycosyltransferase family 92 protein</fullName>
        <ecNumber evidence="8">2.4.1.-</ecNumber>
    </recommendedName>
</protein>
<dbReference type="GO" id="GO:0005737">
    <property type="term" value="C:cytoplasm"/>
    <property type="evidence" value="ECO:0007669"/>
    <property type="project" value="TreeGrafter"/>
</dbReference>
<accession>A0AAV2RGM7</accession>
<organism evidence="9 10">
    <name type="scientific">Meganyctiphanes norvegica</name>
    <name type="common">Northern krill</name>
    <name type="synonym">Thysanopoda norvegica</name>
    <dbReference type="NCBI Taxonomy" id="48144"/>
    <lineage>
        <taxon>Eukaryota</taxon>
        <taxon>Metazoa</taxon>
        <taxon>Ecdysozoa</taxon>
        <taxon>Arthropoda</taxon>
        <taxon>Crustacea</taxon>
        <taxon>Multicrustacea</taxon>
        <taxon>Malacostraca</taxon>
        <taxon>Eumalacostraca</taxon>
        <taxon>Eucarida</taxon>
        <taxon>Euphausiacea</taxon>
        <taxon>Euphausiidae</taxon>
        <taxon>Meganyctiphanes</taxon>
    </lineage>
</organism>
<dbReference type="Pfam" id="PF01697">
    <property type="entry name" value="Glyco_transf_92"/>
    <property type="match status" value="1"/>
</dbReference>
<comment type="similarity">
    <text evidence="2 8">Belongs to the glycosyltransferase 92 family.</text>
</comment>
<feature type="transmembrane region" description="Helical" evidence="8">
    <location>
        <begin position="30"/>
        <end position="49"/>
    </location>
</feature>
<evidence type="ECO:0000313" key="10">
    <source>
        <dbReference type="Proteomes" id="UP001497623"/>
    </source>
</evidence>
<dbReference type="AlphaFoldDB" id="A0AAV2RGM7"/>
<keyword evidence="7 8" id="KW-0472">Membrane</keyword>
<dbReference type="EMBL" id="CAXKWB010023409">
    <property type="protein sequence ID" value="CAL4125247.1"/>
    <property type="molecule type" value="Genomic_DNA"/>
</dbReference>
<dbReference type="Proteomes" id="UP001497623">
    <property type="component" value="Unassembled WGS sequence"/>
</dbReference>
<dbReference type="PANTHER" id="PTHR21461:SF69">
    <property type="entry name" value="GLYCOSYLTRANSFERASE FAMILY 92 PROTEIN"/>
    <property type="match status" value="1"/>
</dbReference>
<evidence type="ECO:0000256" key="7">
    <source>
        <dbReference type="ARBA" id="ARBA00023136"/>
    </source>
</evidence>
<evidence type="ECO:0000256" key="1">
    <source>
        <dbReference type="ARBA" id="ARBA00004167"/>
    </source>
</evidence>
<dbReference type="GO" id="GO:0016757">
    <property type="term" value="F:glycosyltransferase activity"/>
    <property type="evidence" value="ECO:0007669"/>
    <property type="project" value="UniProtKB-UniRule"/>
</dbReference>
<dbReference type="EC" id="2.4.1.-" evidence="8"/>
<keyword evidence="6 8" id="KW-1133">Transmembrane helix</keyword>
<gene>
    <name evidence="9" type="ORF">MNOR_LOCUS25014</name>
</gene>
<comment type="caution">
    <text evidence="9">The sequence shown here is derived from an EMBL/GenBank/DDBJ whole genome shotgun (WGS) entry which is preliminary data.</text>
</comment>
<name>A0AAV2RGM7_MEGNR</name>
<keyword evidence="5 8" id="KW-0812">Transmembrane</keyword>
<keyword evidence="3 8" id="KW-0328">Glycosyltransferase</keyword>
<sequence length="466" mass="52955">MIGIIEENKRNLLFSEYFTQNQVYVVMRKYQQLALTIISAVSLVAFLFYKHEYDRLRYTLEYLDTFGQPPSDNDIKPSCGYGTHRRVSTPPVDWIQVTPDLQVYSSFFDDTNGMGEPQVRTIAAVRKSSEPPTDLGSLLWFETEEMPVPGSCNVEQVVERPHGIADHKYEELQIMFIMCSAENKKLMLSKVPYMIQFTVGKKSISGAVYIHETETLKSVEDTSAVCIAPLNSPIDSLRVVEFFAYHNIIGFKKFTAYGTVLTPLARRLFDKYGDEIGISVEEKQFSSSKDFILTDFAIRKVIELDCLYRHRDAYENVIILTIDEYLVPQHKDKFQEVLFVLSGGGRRHQQIGEFHLLTQKICLDSEHFTKGVLLSAKQTHVTGETQEEGVAILRPHLIISSLGTISGGKSSEAQHINAASALVYHYISCSPGTNMHLDTHHLPISAKTVDKLEKSLLIRKWKVNQW</sequence>
<reference evidence="9 10" key="1">
    <citation type="submission" date="2024-05" db="EMBL/GenBank/DDBJ databases">
        <authorList>
            <person name="Wallberg A."/>
        </authorList>
    </citation>
    <scope>NUCLEOTIDE SEQUENCE [LARGE SCALE GENOMIC DNA]</scope>
</reference>
<evidence type="ECO:0000256" key="5">
    <source>
        <dbReference type="ARBA" id="ARBA00022692"/>
    </source>
</evidence>